<keyword evidence="1" id="KW-1133">Transmembrane helix</keyword>
<name>A0A212JY84_9BACT</name>
<sequence length="48" mass="5778">MNLIFIVIFFYKIWLTIEISNGQLISYDVNVFFWISTFIFLLVSNIQI</sequence>
<proteinExistence type="predicted"/>
<dbReference type="AlphaFoldDB" id="A0A212JY84"/>
<organism evidence="2">
    <name type="scientific">uncultured Dysgonomonas sp</name>
    <dbReference type="NCBI Taxonomy" id="206096"/>
    <lineage>
        <taxon>Bacteria</taxon>
        <taxon>Pseudomonadati</taxon>
        <taxon>Bacteroidota</taxon>
        <taxon>Bacteroidia</taxon>
        <taxon>Bacteroidales</taxon>
        <taxon>Dysgonomonadaceae</taxon>
        <taxon>Dysgonomonas</taxon>
        <taxon>environmental samples</taxon>
    </lineage>
</organism>
<dbReference type="EMBL" id="FLUL01000001">
    <property type="protein sequence ID" value="SBW04338.1"/>
    <property type="molecule type" value="Genomic_DNA"/>
</dbReference>
<feature type="transmembrane region" description="Helical" evidence="1">
    <location>
        <begin position="25"/>
        <end position="43"/>
    </location>
</feature>
<reference evidence="2" key="1">
    <citation type="submission" date="2016-04" db="EMBL/GenBank/DDBJ databases">
        <authorList>
            <person name="Evans L.H."/>
            <person name="Alamgir A."/>
            <person name="Owens N."/>
            <person name="Weber N.D."/>
            <person name="Virtaneva K."/>
            <person name="Barbian K."/>
            <person name="Babar A."/>
            <person name="Rosenke K."/>
        </authorList>
    </citation>
    <scope>NUCLEOTIDE SEQUENCE</scope>
    <source>
        <strain evidence="2">86-2</strain>
    </source>
</reference>
<gene>
    <name evidence="2" type="ORF">KL86DYS2_12594</name>
</gene>
<protein>
    <submittedName>
        <fullName evidence="2">Uncharacterized protein</fullName>
    </submittedName>
</protein>
<keyword evidence="1" id="KW-0812">Transmembrane</keyword>
<evidence type="ECO:0000313" key="2">
    <source>
        <dbReference type="EMBL" id="SBW04338.1"/>
    </source>
</evidence>
<keyword evidence="1" id="KW-0472">Membrane</keyword>
<accession>A0A212JY84</accession>
<evidence type="ECO:0000256" key="1">
    <source>
        <dbReference type="SAM" id="Phobius"/>
    </source>
</evidence>